<dbReference type="InterPro" id="IPR011324">
    <property type="entry name" value="Cytotoxic_necrot_fac-like_cat"/>
</dbReference>
<comment type="similarity">
    <text evidence="3">Belongs to the CheD family.</text>
</comment>
<dbReference type="RefSeq" id="WP_256765149.1">
    <property type="nucleotide sequence ID" value="NZ_JANIGO010000004.1"/>
</dbReference>
<reference evidence="4 5" key="1">
    <citation type="submission" date="2022-07" db="EMBL/GenBank/DDBJ databases">
        <authorList>
            <person name="Xamxidin M."/>
            <person name="Wu M."/>
        </authorList>
    </citation>
    <scope>NUCLEOTIDE SEQUENCE [LARGE SCALE GENOMIC DNA]</scope>
    <source>
        <strain evidence="4 5">NBRC 111650</strain>
    </source>
</reference>
<keyword evidence="1 3" id="KW-0145">Chemotaxis</keyword>
<dbReference type="PANTHER" id="PTHR35147">
    <property type="entry name" value="CHEMORECEPTOR GLUTAMINE DEAMIDASE CHED-RELATED"/>
    <property type="match status" value="1"/>
</dbReference>
<evidence type="ECO:0000313" key="5">
    <source>
        <dbReference type="Proteomes" id="UP001204142"/>
    </source>
</evidence>
<dbReference type="Gene3D" id="3.30.1330.200">
    <property type="match status" value="1"/>
</dbReference>
<name>A0ABT1WK66_9BURK</name>
<evidence type="ECO:0000256" key="1">
    <source>
        <dbReference type="ARBA" id="ARBA00022500"/>
    </source>
</evidence>
<comment type="catalytic activity">
    <reaction evidence="3">
        <text>L-glutaminyl-[protein] + H2O = L-glutamyl-[protein] + NH4(+)</text>
        <dbReference type="Rhea" id="RHEA:16441"/>
        <dbReference type="Rhea" id="RHEA-COMP:10207"/>
        <dbReference type="Rhea" id="RHEA-COMP:10208"/>
        <dbReference type="ChEBI" id="CHEBI:15377"/>
        <dbReference type="ChEBI" id="CHEBI:28938"/>
        <dbReference type="ChEBI" id="CHEBI:29973"/>
        <dbReference type="ChEBI" id="CHEBI:30011"/>
        <dbReference type="EC" id="3.5.1.44"/>
    </reaction>
</comment>
<organism evidence="4 5">
    <name type="scientific">Limnobacter humi</name>
    <dbReference type="NCBI Taxonomy" id="1778671"/>
    <lineage>
        <taxon>Bacteria</taxon>
        <taxon>Pseudomonadati</taxon>
        <taxon>Pseudomonadota</taxon>
        <taxon>Betaproteobacteria</taxon>
        <taxon>Burkholderiales</taxon>
        <taxon>Burkholderiaceae</taxon>
        <taxon>Limnobacter</taxon>
    </lineage>
</organism>
<evidence type="ECO:0000256" key="2">
    <source>
        <dbReference type="ARBA" id="ARBA00022801"/>
    </source>
</evidence>
<sequence>MNMPSVVGGAKQPSRTRADTDPVVLERKVIMPGEHLVSWDPVEIVTLLGSCVAACIYDAHRKIGGMNHFMLPDIPSVAPALTDQTKPLRYGLYAMERVINDLLMMGAKREHLVAKVFGGANMTNTLENQHVGRRNAQFVIEFLRRDKIRVLASDLGGINSRRIRFNTRTNAVRVERVASADQLALRQDRQYRDQIQADPVDGEVIFF</sequence>
<accession>A0ABT1WK66</accession>
<evidence type="ECO:0000256" key="3">
    <source>
        <dbReference type="HAMAP-Rule" id="MF_01440"/>
    </source>
</evidence>
<dbReference type="InterPro" id="IPR005659">
    <property type="entry name" value="Chemorcpt_Glu_NH3ase_CheD"/>
</dbReference>
<dbReference type="InterPro" id="IPR038592">
    <property type="entry name" value="CheD-like_sf"/>
</dbReference>
<proteinExistence type="inferred from homology"/>
<dbReference type="Pfam" id="PF03975">
    <property type="entry name" value="CheD"/>
    <property type="match status" value="1"/>
</dbReference>
<dbReference type="CDD" id="cd16352">
    <property type="entry name" value="CheD"/>
    <property type="match status" value="1"/>
</dbReference>
<dbReference type="Proteomes" id="UP001204142">
    <property type="component" value="Unassembled WGS sequence"/>
</dbReference>
<dbReference type="PANTHER" id="PTHR35147:SF3">
    <property type="entry name" value="CHEMORECEPTOR GLUTAMINE DEAMIDASE CHED 1-RELATED"/>
    <property type="match status" value="1"/>
</dbReference>
<gene>
    <name evidence="3" type="primary">cheD</name>
    <name evidence="4" type="ORF">NQT62_13005</name>
</gene>
<protein>
    <recommendedName>
        <fullName evidence="3">Probable chemoreceptor glutamine deamidase CheD</fullName>
        <ecNumber evidence="3">3.5.1.44</ecNumber>
    </recommendedName>
</protein>
<keyword evidence="5" id="KW-1185">Reference proteome</keyword>
<dbReference type="SUPFAM" id="SSF64438">
    <property type="entry name" value="CNF1/YfiH-like putative cysteine hydrolases"/>
    <property type="match status" value="1"/>
</dbReference>
<dbReference type="EMBL" id="JANIGO010000004">
    <property type="protein sequence ID" value="MCQ8897353.1"/>
    <property type="molecule type" value="Genomic_DNA"/>
</dbReference>
<comment type="function">
    <text evidence="3">Probably deamidates glutamine residues to glutamate on methyl-accepting chemotaxis receptors (MCPs), playing an important role in chemotaxis.</text>
</comment>
<dbReference type="EC" id="3.5.1.44" evidence="3"/>
<evidence type="ECO:0000313" key="4">
    <source>
        <dbReference type="EMBL" id="MCQ8897353.1"/>
    </source>
</evidence>
<dbReference type="HAMAP" id="MF_01440">
    <property type="entry name" value="CheD"/>
    <property type="match status" value="1"/>
</dbReference>
<comment type="caution">
    <text evidence="4">The sequence shown here is derived from an EMBL/GenBank/DDBJ whole genome shotgun (WGS) entry which is preliminary data.</text>
</comment>
<keyword evidence="2 3" id="KW-0378">Hydrolase</keyword>